<accession>B2B2U8</accession>
<reference evidence="3" key="4">
    <citation type="submission" date="2015-04" db="EMBL/GenBank/DDBJ databases">
        <title>Maintaining two mating types: Structure of the mating type locus and its role in heterokaryosis in Podospora anserina.</title>
        <authorList>
            <person name="Grognet P."/>
            <person name="Bidard F."/>
            <person name="Kuchly C."/>
            <person name="Chan Ho Tong L."/>
            <person name="Coppin E."/>
            <person name="Ait Benkhali J."/>
            <person name="Couloux A."/>
            <person name="Wincker P."/>
            <person name="Debuchy R."/>
            <person name="Silar P."/>
        </authorList>
    </citation>
    <scope>NUCLEOTIDE SEQUENCE</scope>
</reference>
<evidence type="ECO:0000256" key="1">
    <source>
        <dbReference type="SAM" id="MobiDB-lite"/>
    </source>
</evidence>
<dbReference type="GeneID" id="6194834"/>
<organism evidence="2">
    <name type="scientific">Podospora anserina (strain S / ATCC MYA-4624 / DSM 980 / FGSC 10383)</name>
    <name type="common">Pleurage anserina</name>
    <dbReference type="NCBI Taxonomy" id="515849"/>
    <lineage>
        <taxon>Eukaryota</taxon>
        <taxon>Fungi</taxon>
        <taxon>Dikarya</taxon>
        <taxon>Ascomycota</taxon>
        <taxon>Pezizomycotina</taxon>
        <taxon>Sordariomycetes</taxon>
        <taxon>Sordariomycetidae</taxon>
        <taxon>Sordariales</taxon>
        <taxon>Podosporaceae</taxon>
        <taxon>Podospora</taxon>
        <taxon>Podospora anserina</taxon>
    </lineage>
</organism>
<dbReference type="KEGG" id="pan:PODANSg7337"/>
<evidence type="ECO:0000313" key="2">
    <source>
        <dbReference type="EMBL" id="CAP71434.1"/>
    </source>
</evidence>
<protein>
    <submittedName>
        <fullName evidence="2">Podospora anserina S mat+ genomic DNA chromosome 6, supercontig 2</fullName>
    </submittedName>
</protein>
<feature type="region of interest" description="Disordered" evidence="1">
    <location>
        <begin position="144"/>
        <end position="175"/>
    </location>
</feature>
<gene>
    <name evidence="2" type="ORF">PODANS_6_2010</name>
</gene>
<name>B2B2U8_PODAN</name>
<dbReference type="EMBL" id="FO904941">
    <property type="protein sequence ID" value="CDP30832.1"/>
    <property type="molecule type" value="Genomic_DNA"/>
</dbReference>
<dbReference type="eggNOG" id="ENOG502QUBE">
    <property type="taxonomic scope" value="Eukaryota"/>
</dbReference>
<dbReference type="OrthoDB" id="5418436at2759"/>
<dbReference type="RefSeq" id="XP_001910299.1">
    <property type="nucleotide sequence ID" value="XM_001910264.1"/>
</dbReference>
<dbReference type="HOGENOM" id="CLU_047729_3_1_1"/>
<dbReference type="PANTHER" id="PTHR34618:SF4">
    <property type="entry name" value="CAS1"/>
    <property type="match status" value="1"/>
</dbReference>
<reference evidence="4" key="3">
    <citation type="journal article" date="2014" name="Genetics">
        <title>Maintaining two mating types: Structure of the mating type locus and its role in heterokaryosis in Podospora anserina.</title>
        <authorList>
            <person name="Grognet P."/>
            <person name="Bidard F."/>
            <person name="Kuchly C."/>
            <person name="Tong L.C.H."/>
            <person name="Coppin E."/>
            <person name="Benkhali J.A."/>
            <person name="Couloux A."/>
            <person name="Wincker P."/>
            <person name="Debuchy R."/>
            <person name="Silar P."/>
        </authorList>
    </citation>
    <scope>GENOME REANNOTATION</scope>
    <source>
        <strain evidence="4">S / ATCC MYA-4624 / DSM 980 / FGSC 10383</strain>
    </source>
</reference>
<dbReference type="InterPro" id="IPR021476">
    <property type="entry name" value="Egh16-like"/>
</dbReference>
<reference evidence="2 4" key="1">
    <citation type="journal article" date="2008" name="Genome Biol.">
        <title>The genome sequence of the model ascomycete fungus Podospora anserina.</title>
        <authorList>
            <person name="Espagne E."/>
            <person name="Lespinet O."/>
            <person name="Malagnac F."/>
            <person name="Da Silva C."/>
            <person name="Jaillon O."/>
            <person name="Porcel B.M."/>
            <person name="Couloux A."/>
            <person name="Aury J.-M."/>
            <person name="Segurens B."/>
            <person name="Poulain J."/>
            <person name="Anthouard V."/>
            <person name="Grossetete S."/>
            <person name="Khalili H."/>
            <person name="Coppin E."/>
            <person name="Dequard-Chablat M."/>
            <person name="Picard M."/>
            <person name="Contamine V."/>
            <person name="Arnaise S."/>
            <person name="Bourdais A."/>
            <person name="Berteaux-Lecellier V."/>
            <person name="Gautheret D."/>
            <person name="de Vries R.P."/>
            <person name="Battaglia E."/>
            <person name="Coutinho P.M."/>
            <person name="Danchin E.G.J."/>
            <person name="Henrissat B."/>
            <person name="El Khoury R."/>
            <person name="Sainsard-Chanet A."/>
            <person name="Boivin A."/>
            <person name="Pinan-Lucarre B."/>
            <person name="Sellem C.H."/>
            <person name="Debuchy R."/>
            <person name="Wincker P."/>
            <person name="Weissenbach J."/>
            <person name="Silar P."/>
        </authorList>
    </citation>
    <scope>NUCLEOTIDE SEQUENCE [LARGE SCALE GENOMIC DNA]</scope>
    <source>
        <strain evidence="4">S / ATCC MYA-4624 / DSM 980 / FGSC 10383</strain>
        <strain evidence="2">S mat+</strain>
    </source>
</reference>
<proteinExistence type="predicted"/>
<sequence length="376" mass="40633">MCWQTRVSAHRGGSRPRCGGLMITTIWTRGLRELSIRSHYHPSLISQFYIFILTFTLKRPGDQLSTFFYSHLSFPTSRRQGPLYNLYHFIHFFKKHQPHLLIMSPSLTTLLTLLLPVLPLVTAHGAIVQATGNAGGSGMALGIDTTTPRDGTRRRPFQQDSTRFRGSSAQTFGETIGAGDNQLEAGTRAILAETGDQLPQVTPGGEVSMMLHQVNADGGGPYQCMINADATGQQWSNIQVTQNVPGRNSRNRQGQTTAFPLTASIPANQQCTGTVAGQENVCLVRCQNSARAGPFGGVVPVQMAGAAGNNNADNNVEVGNGNNGTDTGAANARRLLARSVKASEMKLQALIQRAVELDGDLRDPDVLAEFLEDFEA</sequence>
<evidence type="ECO:0000313" key="3">
    <source>
        <dbReference type="EMBL" id="CDP30832.1"/>
    </source>
</evidence>
<keyword evidence="4" id="KW-1185">Reference proteome</keyword>
<dbReference type="Proteomes" id="UP000001197">
    <property type="component" value="Chromosome 6"/>
</dbReference>
<evidence type="ECO:0000313" key="4">
    <source>
        <dbReference type="Proteomes" id="UP000001197"/>
    </source>
</evidence>
<dbReference type="AlphaFoldDB" id="B2B2U8"/>
<reference evidence="2" key="2">
    <citation type="submission" date="2008-07" db="EMBL/GenBank/DDBJ databases">
        <authorList>
            <person name="Genoscope - CEA"/>
        </authorList>
    </citation>
    <scope>NUCLEOTIDE SEQUENCE</scope>
    <source>
        <strain evidence="2">S mat+</strain>
    </source>
</reference>
<dbReference type="VEuPathDB" id="FungiDB:PODANS_6_2010"/>
<dbReference type="Pfam" id="PF11327">
    <property type="entry name" value="Egh16-like"/>
    <property type="match status" value="1"/>
</dbReference>
<dbReference type="EMBL" id="CU638744">
    <property type="protein sequence ID" value="CAP71434.1"/>
    <property type="molecule type" value="Genomic_DNA"/>
</dbReference>
<feature type="compositionally biased region" description="Polar residues" evidence="1">
    <location>
        <begin position="158"/>
        <end position="173"/>
    </location>
</feature>
<dbReference type="PANTHER" id="PTHR34618">
    <property type="entry name" value="SURFACE PROTEIN MAS1, PUTATIVE-RELATED"/>
    <property type="match status" value="1"/>
</dbReference>